<evidence type="ECO:0000313" key="8">
    <source>
        <dbReference type="EMBL" id="RHN68101.1"/>
    </source>
</evidence>
<dbReference type="Gramene" id="rna16399">
    <property type="protein sequence ID" value="RHN68101.1"/>
    <property type="gene ID" value="gene16399"/>
</dbReference>
<evidence type="ECO:0000259" key="6">
    <source>
        <dbReference type="PROSITE" id="PS51698"/>
    </source>
</evidence>
<reference evidence="8" key="4">
    <citation type="journal article" date="2018" name="Nat. Plants">
        <title>Whole-genome landscape of Medicago truncatula symbiotic genes.</title>
        <authorList>
            <person name="Pecrix Y."/>
            <person name="Gamas P."/>
            <person name="Carrere S."/>
        </authorList>
    </citation>
    <scope>NUCLEOTIDE SEQUENCE</scope>
    <source>
        <tissue evidence="8">Leaves</tissue>
    </source>
</reference>
<dbReference type="GO" id="GO:0006952">
    <property type="term" value="P:defense response"/>
    <property type="evidence" value="ECO:0007669"/>
    <property type="project" value="UniProtKB-ARBA"/>
</dbReference>
<organism evidence="7 10">
    <name type="scientific">Medicago truncatula</name>
    <name type="common">Barrel medic</name>
    <name type="synonym">Medicago tribuloides</name>
    <dbReference type="NCBI Taxonomy" id="3880"/>
    <lineage>
        <taxon>Eukaryota</taxon>
        <taxon>Viridiplantae</taxon>
        <taxon>Streptophyta</taxon>
        <taxon>Embryophyta</taxon>
        <taxon>Tracheophyta</taxon>
        <taxon>Spermatophyta</taxon>
        <taxon>Magnoliopsida</taxon>
        <taxon>eudicotyledons</taxon>
        <taxon>Gunneridae</taxon>
        <taxon>Pentapetalae</taxon>
        <taxon>rosids</taxon>
        <taxon>fabids</taxon>
        <taxon>Fabales</taxon>
        <taxon>Fabaceae</taxon>
        <taxon>Papilionoideae</taxon>
        <taxon>50 kb inversion clade</taxon>
        <taxon>NPAAA clade</taxon>
        <taxon>Hologalegina</taxon>
        <taxon>IRL clade</taxon>
        <taxon>Trifolieae</taxon>
        <taxon>Medicago</taxon>
    </lineage>
</organism>
<dbReference type="AlphaFoldDB" id="G7J8Q8"/>
<dbReference type="Pfam" id="PF04564">
    <property type="entry name" value="U-box"/>
    <property type="match status" value="1"/>
</dbReference>
<dbReference type="UniPathway" id="UPA00143"/>
<dbReference type="InterPro" id="IPR058678">
    <property type="entry name" value="ARM_PUB"/>
</dbReference>
<dbReference type="InterPro" id="IPR011989">
    <property type="entry name" value="ARM-like"/>
</dbReference>
<dbReference type="PANTHER" id="PTHR22849">
    <property type="entry name" value="WDSAM1 PROTEIN"/>
    <property type="match status" value="1"/>
</dbReference>
<evidence type="ECO:0000256" key="4">
    <source>
        <dbReference type="ARBA" id="ARBA00022786"/>
    </source>
</evidence>
<dbReference type="OMA" id="AISLRCM"/>
<dbReference type="PaxDb" id="3880-AES70935"/>
<dbReference type="Proteomes" id="UP000002051">
    <property type="component" value="Chromosome 3"/>
</dbReference>
<reference evidence="7 10" key="1">
    <citation type="journal article" date="2011" name="Nature">
        <title>The Medicago genome provides insight into the evolution of rhizobial symbioses.</title>
        <authorList>
            <person name="Young N.D."/>
            <person name="Debelle F."/>
            <person name="Oldroyd G.E."/>
            <person name="Geurts R."/>
            <person name="Cannon S.B."/>
            <person name="Udvardi M.K."/>
            <person name="Benedito V.A."/>
            <person name="Mayer K.F."/>
            <person name="Gouzy J."/>
            <person name="Schoof H."/>
            <person name="Van de Peer Y."/>
            <person name="Proost S."/>
            <person name="Cook D.R."/>
            <person name="Meyers B.C."/>
            <person name="Spannagl M."/>
            <person name="Cheung F."/>
            <person name="De Mita S."/>
            <person name="Krishnakumar V."/>
            <person name="Gundlach H."/>
            <person name="Zhou S."/>
            <person name="Mudge J."/>
            <person name="Bharti A.K."/>
            <person name="Murray J.D."/>
            <person name="Naoumkina M.A."/>
            <person name="Rosen B."/>
            <person name="Silverstein K.A."/>
            <person name="Tang H."/>
            <person name="Rombauts S."/>
            <person name="Zhao P.X."/>
            <person name="Zhou P."/>
            <person name="Barbe V."/>
            <person name="Bardou P."/>
            <person name="Bechner M."/>
            <person name="Bellec A."/>
            <person name="Berger A."/>
            <person name="Berges H."/>
            <person name="Bidwell S."/>
            <person name="Bisseling T."/>
            <person name="Choisne N."/>
            <person name="Couloux A."/>
            <person name="Denny R."/>
            <person name="Deshpande S."/>
            <person name="Dai X."/>
            <person name="Doyle J.J."/>
            <person name="Dudez A.M."/>
            <person name="Farmer A.D."/>
            <person name="Fouteau S."/>
            <person name="Franken C."/>
            <person name="Gibelin C."/>
            <person name="Gish J."/>
            <person name="Goldstein S."/>
            <person name="Gonzalez A.J."/>
            <person name="Green P.J."/>
            <person name="Hallab A."/>
            <person name="Hartog M."/>
            <person name="Hua A."/>
            <person name="Humphray S.J."/>
            <person name="Jeong D.H."/>
            <person name="Jing Y."/>
            <person name="Jocker A."/>
            <person name="Kenton S.M."/>
            <person name="Kim D.J."/>
            <person name="Klee K."/>
            <person name="Lai H."/>
            <person name="Lang C."/>
            <person name="Lin S."/>
            <person name="Macmil S.L."/>
            <person name="Magdelenat G."/>
            <person name="Matthews L."/>
            <person name="McCorrison J."/>
            <person name="Monaghan E.L."/>
            <person name="Mun J.H."/>
            <person name="Najar F.Z."/>
            <person name="Nicholson C."/>
            <person name="Noirot C."/>
            <person name="O'Bleness M."/>
            <person name="Paule C.R."/>
            <person name="Poulain J."/>
            <person name="Prion F."/>
            <person name="Qin B."/>
            <person name="Qu C."/>
            <person name="Retzel E.F."/>
            <person name="Riddle C."/>
            <person name="Sallet E."/>
            <person name="Samain S."/>
            <person name="Samson N."/>
            <person name="Sanders I."/>
            <person name="Saurat O."/>
            <person name="Scarpelli C."/>
            <person name="Schiex T."/>
            <person name="Segurens B."/>
            <person name="Severin A.J."/>
            <person name="Sherrier D.J."/>
            <person name="Shi R."/>
            <person name="Sims S."/>
            <person name="Singer S.R."/>
            <person name="Sinharoy S."/>
            <person name="Sterck L."/>
            <person name="Viollet A."/>
            <person name="Wang B.B."/>
            <person name="Wang K."/>
            <person name="Wang M."/>
            <person name="Wang X."/>
            <person name="Warfsmann J."/>
            <person name="Weissenbach J."/>
            <person name="White D.D."/>
            <person name="White J.D."/>
            <person name="Wiley G.B."/>
            <person name="Wincker P."/>
            <person name="Xing Y."/>
            <person name="Yang L."/>
            <person name="Yao Z."/>
            <person name="Ying F."/>
            <person name="Zhai J."/>
            <person name="Zhou L."/>
            <person name="Zuber A."/>
            <person name="Denarie J."/>
            <person name="Dixon R.A."/>
            <person name="May G.D."/>
            <person name="Schwartz D.C."/>
            <person name="Rogers J."/>
            <person name="Quetier F."/>
            <person name="Town C.D."/>
            <person name="Roe B.A."/>
        </authorList>
    </citation>
    <scope>NUCLEOTIDE SEQUENCE [LARGE SCALE GENOMIC DNA]</scope>
    <source>
        <strain evidence="7">A17</strain>
        <strain evidence="9 10">cv. Jemalong A17</strain>
    </source>
</reference>
<dbReference type="GO" id="GO:0061630">
    <property type="term" value="F:ubiquitin protein ligase activity"/>
    <property type="evidence" value="ECO:0007669"/>
    <property type="project" value="UniProtKB-UniRule"/>
</dbReference>
<dbReference type="Gene3D" id="3.30.40.10">
    <property type="entry name" value="Zinc/RING finger domain, C3HC4 (zinc finger)"/>
    <property type="match status" value="1"/>
</dbReference>
<dbReference type="Gene3D" id="1.25.10.10">
    <property type="entry name" value="Leucine-rich Repeat Variant"/>
    <property type="match status" value="1"/>
</dbReference>
<reference evidence="7 10" key="2">
    <citation type="journal article" date="2014" name="BMC Genomics">
        <title>An improved genome release (version Mt4.0) for the model legume Medicago truncatula.</title>
        <authorList>
            <person name="Tang H."/>
            <person name="Krishnakumar V."/>
            <person name="Bidwell S."/>
            <person name="Rosen B."/>
            <person name="Chan A."/>
            <person name="Zhou S."/>
            <person name="Gentzbittel L."/>
            <person name="Childs K.L."/>
            <person name="Yandell M."/>
            <person name="Gundlach H."/>
            <person name="Mayer K.F."/>
            <person name="Schwartz D.C."/>
            <person name="Town C.D."/>
        </authorList>
    </citation>
    <scope>GENOME REANNOTATION</scope>
    <source>
        <strain evidence="9 10">cv. Jemalong A17</strain>
    </source>
</reference>
<dbReference type="EC" id="2.3.2.27" evidence="5"/>
<dbReference type="PANTHER" id="PTHR22849:SF139">
    <property type="entry name" value="U-BOX DOMAIN-CONTAINING PROTEIN"/>
    <property type="match status" value="1"/>
</dbReference>
<dbReference type="SUPFAM" id="SSF48371">
    <property type="entry name" value="ARM repeat"/>
    <property type="match status" value="1"/>
</dbReference>
<dbReference type="InterPro" id="IPR045185">
    <property type="entry name" value="PUB22/23/24-like"/>
</dbReference>
<sequence>MVLSWTKRNMFRRTSKAKHQLPGAGDGELTVEEITIPTNFRCPVSLDLMKDPVTLSTGITYDRFSIDKWIEAGNKTCPVTNQKLSTFEITPNHTIRKMIQSWCVENSSYGIERIPTPRIPVSGYEVNEVCTRLLSGCRNLDEKKCVEFVGKIKIWWRESERNKRVIIGNGVSSVLATVFDSFSCVSFEEHVVVLEEVLEILTWIVKTSFGDSKTKMCLSSSSLNCLVWFLDGKDLGARQNAVLLLKEMNVEELSRIEGVVEGLVKIVKEPIGSSATKACLTTIFKLVSSAKNRDEISERFVELGLVSFLLETIVDGEKGICEKALGVLDCLCDCKKGKEVVQTNALALPLVIKKLLRVSPLASSFAVGIVRKILCEKKEERVLIEAIQLGAFQKLLVMLQVGCEEKTKENTTELLKLLNGYRSKAECVDNSLDFKYLKN</sequence>
<keyword evidence="3 5" id="KW-0808">Transferase</keyword>
<keyword evidence="10" id="KW-1185">Reference proteome</keyword>
<dbReference type="Pfam" id="PF25598">
    <property type="entry name" value="ARM_PUB"/>
    <property type="match status" value="1"/>
</dbReference>
<evidence type="ECO:0000313" key="7">
    <source>
        <dbReference type="EMBL" id="AES70935.1"/>
    </source>
</evidence>
<dbReference type="GO" id="GO:0016874">
    <property type="term" value="F:ligase activity"/>
    <property type="evidence" value="ECO:0007669"/>
    <property type="project" value="UniProtKB-KW"/>
</dbReference>
<dbReference type="KEGG" id="mtr:11406642"/>
<dbReference type="Proteomes" id="UP000265566">
    <property type="component" value="Chromosome 3"/>
</dbReference>
<comment type="function">
    <text evidence="5">Functions as an E3 ubiquitin ligase.</text>
</comment>
<dbReference type="HOGENOM" id="CLU_006348_1_1_1"/>
<feature type="domain" description="U-box" evidence="6">
    <location>
        <begin position="35"/>
        <end position="109"/>
    </location>
</feature>
<dbReference type="GO" id="GO:0016567">
    <property type="term" value="P:protein ubiquitination"/>
    <property type="evidence" value="ECO:0007669"/>
    <property type="project" value="UniProtKB-UniRule"/>
</dbReference>
<dbReference type="eggNOG" id="ENOG502QS2D">
    <property type="taxonomic scope" value="Eukaryota"/>
</dbReference>
<dbReference type="InterPro" id="IPR045210">
    <property type="entry name" value="RING-Ubox_PUB"/>
</dbReference>
<dbReference type="InterPro" id="IPR016024">
    <property type="entry name" value="ARM-type_fold"/>
</dbReference>
<evidence type="ECO:0000256" key="1">
    <source>
        <dbReference type="ARBA" id="ARBA00000900"/>
    </source>
</evidence>
<dbReference type="EMBL" id="CM001219">
    <property type="protein sequence ID" value="AES70935.1"/>
    <property type="molecule type" value="Genomic_DNA"/>
</dbReference>
<dbReference type="EnsemblPlants" id="AES70935">
    <property type="protein sequence ID" value="AES70935"/>
    <property type="gene ID" value="MTR_3g065080"/>
</dbReference>
<dbReference type="InterPro" id="IPR003613">
    <property type="entry name" value="Ubox_domain"/>
</dbReference>
<gene>
    <name evidence="9" type="primary">11406642</name>
    <name evidence="7" type="ordered locus">MTR_3g065080</name>
    <name evidence="8" type="ORF">MtrunA17_Chr3g0110121</name>
</gene>
<proteinExistence type="predicted"/>
<keyword evidence="8" id="KW-0012">Acyltransferase</keyword>
<comment type="catalytic activity">
    <reaction evidence="1 5">
        <text>S-ubiquitinyl-[E2 ubiquitin-conjugating enzyme]-L-cysteine + [acceptor protein]-L-lysine = [E2 ubiquitin-conjugating enzyme]-L-cysteine + N(6)-ubiquitinyl-[acceptor protein]-L-lysine.</text>
        <dbReference type="EC" id="2.3.2.27"/>
    </reaction>
</comment>
<evidence type="ECO:0000313" key="10">
    <source>
        <dbReference type="Proteomes" id="UP000002051"/>
    </source>
</evidence>
<name>G7J8Q8_MEDTR</name>
<evidence type="ECO:0000256" key="2">
    <source>
        <dbReference type="ARBA" id="ARBA00004906"/>
    </source>
</evidence>
<reference evidence="9" key="3">
    <citation type="submission" date="2015-04" db="UniProtKB">
        <authorList>
            <consortium name="EnsemblPlants"/>
        </authorList>
    </citation>
    <scope>IDENTIFICATION</scope>
    <source>
        <strain evidence="9">cv. Jemalong A17</strain>
    </source>
</reference>
<keyword evidence="8" id="KW-0436">Ligase</keyword>
<evidence type="ECO:0000256" key="3">
    <source>
        <dbReference type="ARBA" id="ARBA00022679"/>
    </source>
</evidence>
<dbReference type="OrthoDB" id="10064100at2759"/>
<dbReference type="InterPro" id="IPR013083">
    <property type="entry name" value="Znf_RING/FYVE/PHD"/>
</dbReference>
<dbReference type="SMART" id="SM00504">
    <property type="entry name" value="Ubox"/>
    <property type="match status" value="1"/>
</dbReference>
<dbReference type="PROSITE" id="PS51698">
    <property type="entry name" value="U_BOX"/>
    <property type="match status" value="1"/>
</dbReference>
<comment type="pathway">
    <text evidence="2 5">Protein modification; protein ubiquitination.</text>
</comment>
<protein>
    <recommendedName>
        <fullName evidence="5 6">U-box domain-containing protein</fullName>
        <ecNumber evidence="5">2.3.2.27</ecNumber>
    </recommendedName>
    <alternativeName>
        <fullName evidence="5">RING-type E3 ubiquitin transferase PUB</fullName>
    </alternativeName>
</protein>
<evidence type="ECO:0000256" key="5">
    <source>
        <dbReference type="RuleBase" id="RU369093"/>
    </source>
</evidence>
<accession>G7J8Q8</accession>
<dbReference type="CDD" id="cd16664">
    <property type="entry name" value="RING-Ubox_PUB"/>
    <property type="match status" value="1"/>
</dbReference>
<dbReference type="SUPFAM" id="SSF57850">
    <property type="entry name" value="RING/U-box"/>
    <property type="match status" value="1"/>
</dbReference>
<keyword evidence="4 5" id="KW-0833">Ubl conjugation pathway</keyword>
<evidence type="ECO:0000313" key="9">
    <source>
        <dbReference type="EnsemblPlants" id="AES70935"/>
    </source>
</evidence>
<dbReference type="FunFam" id="3.30.40.10:FF:000437">
    <property type="entry name" value="RING-type E3 ubiquitin transferase"/>
    <property type="match status" value="1"/>
</dbReference>
<dbReference type="EMBL" id="PSQE01000003">
    <property type="protein sequence ID" value="RHN68101.1"/>
    <property type="molecule type" value="Genomic_DNA"/>
</dbReference>